<dbReference type="PROSITE" id="PS50867">
    <property type="entry name" value="PRE_SET"/>
    <property type="match status" value="1"/>
</dbReference>
<dbReference type="EnsemblPlants" id="Pp3c20_6140V3.14">
    <property type="protein sequence ID" value="PAC:32946867.CDS.1"/>
    <property type="gene ID" value="Pp3c20_6140"/>
</dbReference>
<dbReference type="SMART" id="SM00317">
    <property type="entry name" value="SET"/>
    <property type="match status" value="1"/>
</dbReference>
<dbReference type="InterPro" id="IPR003105">
    <property type="entry name" value="SRA_YDG"/>
</dbReference>
<dbReference type="Gramene" id="Pp3c20_6140V3.14">
    <property type="protein sequence ID" value="PAC:32946867.CDS.1"/>
    <property type="gene ID" value="Pp3c20_6140"/>
</dbReference>
<dbReference type="InterPro" id="IPR001214">
    <property type="entry name" value="SET_dom"/>
</dbReference>
<name>A0A7I3ZEN6_PHYPA</name>
<dbReference type="InterPro" id="IPR046341">
    <property type="entry name" value="SET_dom_sf"/>
</dbReference>
<dbReference type="Proteomes" id="UP000006727">
    <property type="component" value="Chromosome 20"/>
</dbReference>
<evidence type="ECO:0000256" key="8">
    <source>
        <dbReference type="PROSITE-ProRule" id="PRU00358"/>
    </source>
</evidence>
<dbReference type="Gene3D" id="2.30.280.10">
    <property type="entry name" value="SRA-YDG"/>
    <property type="match status" value="1"/>
</dbReference>
<dbReference type="GO" id="GO:0005694">
    <property type="term" value="C:chromosome"/>
    <property type="evidence" value="ECO:0007669"/>
    <property type="project" value="UniProtKB-SubCell"/>
</dbReference>
<dbReference type="EMBL" id="ABEU02000020">
    <property type="status" value="NOT_ANNOTATED_CDS"/>
    <property type="molecule type" value="Genomic_DNA"/>
</dbReference>
<evidence type="ECO:0000313" key="15">
    <source>
        <dbReference type="Proteomes" id="UP000006727"/>
    </source>
</evidence>
<gene>
    <name evidence="14" type="primary">LOC112273076</name>
</gene>
<dbReference type="InterPro" id="IPR036987">
    <property type="entry name" value="SRA-YDG_sf"/>
</dbReference>
<keyword evidence="3" id="KW-0489">Methyltransferase</keyword>
<dbReference type="PROSITE" id="PS51575">
    <property type="entry name" value="SAM_MT43_SUVAR39_2"/>
    <property type="match status" value="1"/>
</dbReference>
<dbReference type="InterPro" id="IPR025794">
    <property type="entry name" value="H3-K9-MeTrfase_plant"/>
</dbReference>
<evidence type="ECO:0000313" key="14">
    <source>
        <dbReference type="EnsemblPlants" id="PAC:32946867.CDS.1"/>
    </source>
</evidence>
<comment type="subcellular location">
    <subcellularLocation>
        <location evidence="1">Chromosome</location>
    </subcellularLocation>
    <subcellularLocation>
        <location evidence="8">Nucleus</location>
    </subcellularLocation>
</comment>
<evidence type="ECO:0000256" key="4">
    <source>
        <dbReference type="ARBA" id="ARBA00022679"/>
    </source>
</evidence>
<feature type="compositionally biased region" description="Basic and acidic residues" evidence="9">
    <location>
        <begin position="32"/>
        <end position="42"/>
    </location>
</feature>
<keyword evidence="4" id="KW-0808">Transferase</keyword>
<reference evidence="14 15" key="2">
    <citation type="journal article" date="2018" name="Plant J.">
        <title>The Physcomitrella patens chromosome-scale assembly reveals moss genome structure and evolution.</title>
        <authorList>
            <person name="Lang D."/>
            <person name="Ullrich K.K."/>
            <person name="Murat F."/>
            <person name="Fuchs J."/>
            <person name="Jenkins J."/>
            <person name="Haas F.B."/>
            <person name="Piednoel M."/>
            <person name="Gundlach H."/>
            <person name="Van Bel M."/>
            <person name="Meyberg R."/>
            <person name="Vives C."/>
            <person name="Morata J."/>
            <person name="Symeonidi A."/>
            <person name="Hiss M."/>
            <person name="Muchero W."/>
            <person name="Kamisugi Y."/>
            <person name="Saleh O."/>
            <person name="Blanc G."/>
            <person name="Decker E.L."/>
            <person name="van Gessel N."/>
            <person name="Grimwood J."/>
            <person name="Hayes R.D."/>
            <person name="Graham S.W."/>
            <person name="Gunter L.E."/>
            <person name="McDaniel S.F."/>
            <person name="Hoernstein S.N.W."/>
            <person name="Larsson A."/>
            <person name="Li F.W."/>
            <person name="Perroud P.F."/>
            <person name="Phillips J."/>
            <person name="Ranjan P."/>
            <person name="Rokshar D.S."/>
            <person name="Rothfels C.J."/>
            <person name="Schneider L."/>
            <person name="Shu S."/>
            <person name="Stevenson D.W."/>
            <person name="Thummler F."/>
            <person name="Tillich M."/>
            <person name="Villarreal Aguilar J.C."/>
            <person name="Widiez T."/>
            <person name="Wong G.K."/>
            <person name="Wymore A."/>
            <person name="Zhang Y."/>
            <person name="Zimmer A.D."/>
            <person name="Quatrano R.S."/>
            <person name="Mayer K.F.X."/>
            <person name="Goodstein D."/>
            <person name="Casacuberta J.M."/>
            <person name="Vandepoele K."/>
            <person name="Reski R."/>
            <person name="Cuming A.C."/>
            <person name="Tuskan G.A."/>
            <person name="Maumus F."/>
            <person name="Salse J."/>
            <person name="Schmutz J."/>
            <person name="Rensing S.A."/>
        </authorList>
    </citation>
    <scope>NUCLEOTIDE SEQUENCE [LARGE SCALE GENOMIC DNA]</scope>
    <source>
        <strain evidence="14 15">cv. Gransden 2004</strain>
    </source>
</reference>
<dbReference type="GO" id="GO:0003690">
    <property type="term" value="F:double-stranded DNA binding"/>
    <property type="evidence" value="ECO:0000318"/>
    <property type="project" value="GO_Central"/>
</dbReference>
<proteinExistence type="predicted"/>
<keyword evidence="7 8" id="KW-0539">Nucleus</keyword>
<dbReference type="SMART" id="SM00508">
    <property type="entry name" value="PostSET"/>
    <property type="match status" value="1"/>
</dbReference>
<dbReference type="Gene3D" id="2.170.270.10">
    <property type="entry name" value="SET domain"/>
    <property type="match status" value="1"/>
</dbReference>
<dbReference type="OMA" id="GHESCDY"/>
<dbReference type="Pfam" id="PF02182">
    <property type="entry name" value="SAD_SRA"/>
    <property type="match status" value="1"/>
</dbReference>
<keyword evidence="15" id="KW-1185">Reference proteome</keyword>
<feature type="domain" description="SET" evidence="10">
    <location>
        <begin position="417"/>
        <end position="561"/>
    </location>
</feature>
<protein>
    <submittedName>
        <fullName evidence="14">Uncharacterized protein</fullName>
    </submittedName>
</protein>
<dbReference type="SUPFAM" id="SSF88697">
    <property type="entry name" value="PUA domain-like"/>
    <property type="match status" value="1"/>
</dbReference>
<evidence type="ECO:0000256" key="7">
    <source>
        <dbReference type="ARBA" id="ARBA00023242"/>
    </source>
</evidence>
<dbReference type="Gramene" id="Pp3c20_6140V3.13">
    <property type="protein sequence ID" value="PAC:32946866.CDS.1"/>
    <property type="gene ID" value="Pp3c20_6140"/>
</dbReference>
<feature type="domain" description="YDG" evidence="13">
    <location>
        <begin position="129"/>
        <end position="276"/>
    </location>
</feature>
<dbReference type="GO" id="GO:0042054">
    <property type="term" value="F:histone methyltransferase activity"/>
    <property type="evidence" value="ECO:0000318"/>
    <property type="project" value="GO_Central"/>
</dbReference>
<keyword evidence="5" id="KW-0949">S-adenosyl-L-methionine</keyword>
<evidence type="ECO:0000256" key="3">
    <source>
        <dbReference type="ARBA" id="ARBA00022603"/>
    </source>
</evidence>
<reference evidence="14" key="3">
    <citation type="submission" date="2020-12" db="UniProtKB">
        <authorList>
            <consortium name="EnsemblPlants"/>
        </authorList>
    </citation>
    <scope>IDENTIFICATION</scope>
</reference>
<keyword evidence="6" id="KW-0156">Chromatin regulator</keyword>
<dbReference type="SMART" id="SM00466">
    <property type="entry name" value="SRA"/>
    <property type="match status" value="1"/>
</dbReference>
<dbReference type="PROSITE" id="PS51015">
    <property type="entry name" value="YDG"/>
    <property type="match status" value="1"/>
</dbReference>
<dbReference type="Gramene" id="Pp3c20_6140V3.12">
    <property type="protein sequence ID" value="PAC:32946865.CDS.1"/>
    <property type="gene ID" value="Pp3c20_6140"/>
</dbReference>
<dbReference type="EnsemblPlants" id="Pp3c20_6140V3.12">
    <property type="protein sequence ID" value="PAC:32946865.CDS.1"/>
    <property type="gene ID" value="Pp3c20_6140"/>
</dbReference>
<dbReference type="RefSeq" id="XP_024357201.1">
    <property type="nucleotide sequence ID" value="XM_024501433.2"/>
</dbReference>
<dbReference type="GO" id="GO:0008270">
    <property type="term" value="F:zinc ion binding"/>
    <property type="evidence" value="ECO:0007669"/>
    <property type="project" value="InterPro"/>
</dbReference>
<feature type="domain" description="Post-SET" evidence="12">
    <location>
        <begin position="575"/>
        <end position="591"/>
    </location>
</feature>
<dbReference type="SMART" id="SM00468">
    <property type="entry name" value="PreSET"/>
    <property type="match status" value="1"/>
</dbReference>
<dbReference type="PROSITE" id="PS50868">
    <property type="entry name" value="POST_SET"/>
    <property type="match status" value="1"/>
</dbReference>
<dbReference type="InterPro" id="IPR003616">
    <property type="entry name" value="Post-SET_dom"/>
</dbReference>
<evidence type="ECO:0000259" key="11">
    <source>
        <dbReference type="PROSITE" id="PS50867"/>
    </source>
</evidence>
<dbReference type="RefSeq" id="XP_024357202.1">
    <property type="nucleotide sequence ID" value="XM_024501434.2"/>
</dbReference>
<evidence type="ECO:0000259" key="10">
    <source>
        <dbReference type="PROSITE" id="PS50280"/>
    </source>
</evidence>
<dbReference type="PANTHER" id="PTHR45660:SF94">
    <property type="entry name" value="HISTONE-LYSINE N-METHYLTRANSFERASE, H3 LYSINE-9 SPECIFIC SUVH4"/>
    <property type="match status" value="1"/>
</dbReference>
<evidence type="ECO:0000256" key="9">
    <source>
        <dbReference type="SAM" id="MobiDB-lite"/>
    </source>
</evidence>
<feature type="region of interest" description="Disordered" evidence="9">
    <location>
        <begin position="1"/>
        <end position="42"/>
    </location>
</feature>
<feature type="domain" description="Pre-SET" evidence="11">
    <location>
        <begin position="351"/>
        <end position="414"/>
    </location>
</feature>
<dbReference type="GO" id="GO:0005634">
    <property type="term" value="C:nucleus"/>
    <property type="evidence" value="ECO:0007669"/>
    <property type="project" value="UniProtKB-SubCell"/>
</dbReference>
<evidence type="ECO:0000259" key="12">
    <source>
        <dbReference type="PROSITE" id="PS50868"/>
    </source>
</evidence>
<dbReference type="PANTHER" id="PTHR45660">
    <property type="entry name" value="HISTONE-LYSINE N-METHYLTRANSFERASE SETMAR"/>
    <property type="match status" value="1"/>
</dbReference>
<dbReference type="Pfam" id="PF00856">
    <property type="entry name" value="SET"/>
    <property type="match status" value="1"/>
</dbReference>
<dbReference type="EnsemblPlants" id="Pp3c20_6140V3.13">
    <property type="protein sequence ID" value="PAC:32946866.CDS.1"/>
    <property type="gene ID" value="Pp3c20_6140"/>
</dbReference>
<organism evidence="14 15">
    <name type="scientific">Physcomitrium patens</name>
    <name type="common">Spreading-leaved earth moss</name>
    <name type="synonym">Physcomitrella patens</name>
    <dbReference type="NCBI Taxonomy" id="3218"/>
    <lineage>
        <taxon>Eukaryota</taxon>
        <taxon>Viridiplantae</taxon>
        <taxon>Streptophyta</taxon>
        <taxon>Embryophyta</taxon>
        <taxon>Bryophyta</taxon>
        <taxon>Bryophytina</taxon>
        <taxon>Bryopsida</taxon>
        <taxon>Funariidae</taxon>
        <taxon>Funariales</taxon>
        <taxon>Funariaceae</taxon>
        <taxon>Physcomitrium</taxon>
    </lineage>
</organism>
<evidence type="ECO:0000256" key="6">
    <source>
        <dbReference type="ARBA" id="ARBA00022853"/>
    </source>
</evidence>
<sequence>MDRDKSTVAVRDYPPGCCRLPSQGQLTATRRNRTDYSRAQGRENGAKMQLNRPIIDVPMNFEASLNDEAQPNDLDSELYRQRRKRYADLLHFYQQLQEKGESNERIRPDLEATKKMQEEKMNFDWKGVGHVPGSIVGDFFFYRTELFVLGLHRAMQAGIAYTEVGQEKIGCSIVASGGYEDDEDHGETMIYTGHGGNNKADRRQVKDQKPEGGNLALLNSLKYKQPVRVIRGHSDIPTSQSPSKKIYSYDGLYQVVDQSLELGASGFKVFKFKLERLPNQRELGSRLVSFVGKLNKAPSIRTGVVIEDLSGGQEPIPVSVVNTVDDTRPPSSFEYTTKLRYPKGVSLRSSTGCSCKGDSCHSVGHRCSCVLKNSGKMLPYNQYGHLIRAVPAVYECGSRCKCSLECHNRVCQKGLRYRLEIFKTEKKGWAVRSWDFIPSGGFVCEYTGVIMDTKTADELDDDDYLFNLDFKQGNEARWGVQRSDVFDSDDSDMPPLKLSSPKYVIDASKFGGVARFVNHSCTPNLFVQCVLYDHGDLDLPHVMLFAGSDISPFQELTYDYGYALNSVYDSHGNLKKKDCHCGTRSCRKRLY</sequence>
<dbReference type="InterPro" id="IPR015947">
    <property type="entry name" value="PUA-like_sf"/>
</dbReference>
<dbReference type="CDD" id="cd10545">
    <property type="entry name" value="SET_AtSUVH-like"/>
    <property type="match status" value="1"/>
</dbReference>
<dbReference type="RefSeq" id="XP_024357203.1">
    <property type="nucleotide sequence ID" value="XM_024501435.2"/>
</dbReference>
<reference evidence="14 15" key="1">
    <citation type="journal article" date="2008" name="Science">
        <title>The Physcomitrella genome reveals evolutionary insights into the conquest of land by plants.</title>
        <authorList>
            <person name="Rensing S."/>
            <person name="Lang D."/>
            <person name="Zimmer A."/>
            <person name="Terry A."/>
            <person name="Salamov A."/>
            <person name="Shapiro H."/>
            <person name="Nishiyama T."/>
            <person name="Perroud P.-F."/>
            <person name="Lindquist E."/>
            <person name="Kamisugi Y."/>
            <person name="Tanahashi T."/>
            <person name="Sakakibara K."/>
            <person name="Fujita T."/>
            <person name="Oishi K."/>
            <person name="Shin-I T."/>
            <person name="Kuroki Y."/>
            <person name="Toyoda A."/>
            <person name="Suzuki Y."/>
            <person name="Hashimoto A."/>
            <person name="Yamaguchi K."/>
            <person name="Sugano A."/>
            <person name="Kohara Y."/>
            <person name="Fujiyama A."/>
            <person name="Anterola A."/>
            <person name="Aoki S."/>
            <person name="Ashton N."/>
            <person name="Barbazuk W.B."/>
            <person name="Barker E."/>
            <person name="Bennetzen J."/>
            <person name="Bezanilla M."/>
            <person name="Blankenship R."/>
            <person name="Cho S.H."/>
            <person name="Dutcher S."/>
            <person name="Estelle M."/>
            <person name="Fawcett J.A."/>
            <person name="Gundlach H."/>
            <person name="Hanada K."/>
            <person name="Heyl A."/>
            <person name="Hicks K.A."/>
            <person name="Hugh J."/>
            <person name="Lohr M."/>
            <person name="Mayer K."/>
            <person name="Melkozernov A."/>
            <person name="Murata T."/>
            <person name="Nelson D."/>
            <person name="Pils B."/>
            <person name="Prigge M."/>
            <person name="Reiss B."/>
            <person name="Renner T."/>
            <person name="Rombauts S."/>
            <person name="Rushton P."/>
            <person name="Sanderfoot A."/>
            <person name="Schween G."/>
            <person name="Shiu S.-H."/>
            <person name="Stueber K."/>
            <person name="Theodoulou F.L."/>
            <person name="Tu H."/>
            <person name="Van de Peer Y."/>
            <person name="Verrier P.J."/>
            <person name="Waters E."/>
            <person name="Wood A."/>
            <person name="Yang L."/>
            <person name="Cove D."/>
            <person name="Cuming A."/>
            <person name="Hasebe M."/>
            <person name="Lucas S."/>
            <person name="Mishler D.B."/>
            <person name="Reski R."/>
            <person name="Grigoriev I."/>
            <person name="Quatrano R.S."/>
            <person name="Boore J.L."/>
        </authorList>
    </citation>
    <scope>NUCLEOTIDE SEQUENCE [LARGE SCALE GENOMIC DNA]</scope>
    <source>
        <strain evidence="14 15">cv. Gransden 2004</strain>
    </source>
</reference>
<evidence type="ECO:0000256" key="2">
    <source>
        <dbReference type="ARBA" id="ARBA00022454"/>
    </source>
</evidence>
<dbReference type="InterPro" id="IPR007728">
    <property type="entry name" value="Pre-SET_dom"/>
</dbReference>
<dbReference type="InterPro" id="IPR051357">
    <property type="entry name" value="H3K9_HMTase_SUVAR3-9"/>
</dbReference>
<dbReference type="GO" id="GO:0032259">
    <property type="term" value="P:methylation"/>
    <property type="evidence" value="ECO:0007669"/>
    <property type="project" value="UniProtKB-KW"/>
</dbReference>
<accession>A0A7I3ZEN6</accession>
<dbReference type="OrthoDB" id="5792673at2759"/>
<dbReference type="Pfam" id="PF05033">
    <property type="entry name" value="Pre-SET"/>
    <property type="match status" value="1"/>
</dbReference>
<dbReference type="GeneID" id="112273076"/>
<dbReference type="PROSITE" id="PS50280">
    <property type="entry name" value="SET"/>
    <property type="match status" value="1"/>
</dbReference>
<evidence type="ECO:0000259" key="13">
    <source>
        <dbReference type="PROSITE" id="PS51015"/>
    </source>
</evidence>
<evidence type="ECO:0000256" key="1">
    <source>
        <dbReference type="ARBA" id="ARBA00004286"/>
    </source>
</evidence>
<evidence type="ECO:0000256" key="5">
    <source>
        <dbReference type="ARBA" id="ARBA00022691"/>
    </source>
</evidence>
<dbReference type="SUPFAM" id="SSF82199">
    <property type="entry name" value="SET domain"/>
    <property type="match status" value="1"/>
</dbReference>
<dbReference type="AlphaFoldDB" id="A0A7I3ZEN6"/>
<dbReference type="KEGG" id="ppp:112273076"/>
<dbReference type="RefSeq" id="XP_024357204.1">
    <property type="nucleotide sequence ID" value="XM_024501436.2"/>
</dbReference>
<keyword evidence="2" id="KW-0158">Chromosome</keyword>